<gene>
    <name evidence="2" type="ORF">SAMN05216323_103613</name>
</gene>
<sequence>MEVKVLWSDTALGQLEDIYSYYKEKASPTVARKIVKKLIEVSLILESNPMVGVLEPLLKGRVYGKEYRFLVEKNYKIIYCFNANIVEVMAVFDARQNPEKLKALTD</sequence>
<dbReference type="InterPro" id="IPR007712">
    <property type="entry name" value="RelE/ParE_toxin"/>
</dbReference>
<dbReference type="EMBL" id="FMYP01000036">
    <property type="protein sequence ID" value="SDC55012.1"/>
    <property type="molecule type" value="Genomic_DNA"/>
</dbReference>
<evidence type="ECO:0000256" key="1">
    <source>
        <dbReference type="ARBA" id="ARBA00022649"/>
    </source>
</evidence>
<keyword evidence="3" id="KW-1185">Reference proteome</keyword>
<dbReference type="Gene3D" id="3.30.2310.20">
    <property type="entry name" value="RelE-like"/>
    <property type="match status" value="1"/>
</dbReference>
<reference evidence="2 3" key="1">
    <citation type="submission" date="2016-09" db="EMBL/GenBank/DDBJ databases">
        <authorList>
            <person name="Capua I."/>
            <person name="De Benedictis P."/>
            <person name="Joannis T."/>
            <person name="Lombin L.H."/>
            <person name="Cattoli G."/>
        </authorList>
    </citation>
    <scope>NUCLEOTIDE SEQUENCE [LARGE SCALE GENOMIC DNA]</scope>
    <source>
        <strain evidence="2 3">A7P-90m</strain>
    </source>
</reference>
<evidence type="ECO:0000313" key="2">
    <source>
        <dbReference type="EMBL" id="SDC55012.1"/>
    </source>
</evidence>
<accession>A0A1G6MHL3</accession>
<keyword evidence="1" id="KW-1277">Toxin-antitoxin system</keyword>
<name>A0A1G6MHL3_9BACT</name>
<organism evidence="2 3">
    <name type="scientific">Williamwhitmania taraxaci</name>
    <dbReference type="NCBI Taxonomy" id="1640674"/>
    <lineage>
        <taxon>Bacteria</taxon>
        <taxon>Pseudomonadati</taxon>
        <taxon>Bacteroidota</taxon>
        <taxon>Bacteroidia</taxon>
        <taxon>Bacteroidales</taxon>
        <taxon>Williamwhitmaniaceae</taxon>
        <taxon>Williamwhitmania</taxon>
    </lineage>
</organism>
<dbReference type="InterPro" id="IPR035093">
    <property type="entry name" value="RelE/ParE_toxin_dom_sf"/>
</dbReference>
<proteinExistence type="predicted"/>
<dbReference type="Pfam" id="PF05016">
    <property type="entry name" value="ParE_toxin"/>
    <property type="match status" value="1"/>
</dbReference>
<evidence type="ECO:0000313" key="3">
    <source>
        <dbReference type="Proteomes" id="UP000199452"/>
    </source>
</evidence>
<protein>
    <submittedName>
        <fullName evidence="2">Plasmid stabilization system protein ParE</fullName>
    </submittedName>
</protein>
<dbReference type="SUPFAM" id="SSF143011">
    <property type="entry name" value="RelE-like"/>
    <property type="match status" value="1"/>
</dbReference>
<dbReference type="OrthoDB" id="1098070at2"/>
<dbReference type="STRING" id="1640674.SAMN05216323_103613"/>
<dbReference type="RefSeq" id="WP_092438682.1">
    <property type="nucleotide sequence ID" value="NZ_FMYP01000036.1"/>
</dbReference>
<dbReference type="Proteomes" id="UP000199452">
    <property type="component" value="Unassembled WGS sequence"/>
</dbReference>
<dbReference type="AlphaFoldDB" id="A0A1G6MHL3"/>